<keyword evidence="2" id="KW-1185">Reference proteome</keyword>
<accession>A0A448X6L9</accession>
<proteinExistence type="predicted"/>
<reference evidence="1" key="1">
    <citation type="submission" date="2018-11" db="EMBL/GenBank/DDBJ databases">
        <authorList>
            <consortium name="Pathogen Informatics"/>
        </authorList>
    </citation>
    <scope>NUCLEOTIDE SEQUENCE</scope>
</reference>
<dbReference type="AlphaFoldDB" id="A0A448X6L9"/>
<organism evidence="1 2">
    <name type="scientific">Protopolystoma xenopodis</name>
    <dbReference type="NCBI Taxonomy" id="117903"/>
    <lineage>
        <taxon>Eukaryota</taxon>
        <taxon>Metazoa</taxon>
        <taxon>Spiralia</taxon>
        <taxon>Lophotrochozoa</taxon>
        <taxon>Platyhelminthes</taxon>
        <taxon>Monogenea</taxon>
        <taxon>Polyopisthocotylea</taxon>
        <taxon>Polystomatidea</taxon>
        <taxon>Polystomatidae</taxon>
        <taxon>Protopolystoma</taxon>
    </lineage>
</organism>
<gene>
    <name evidence="1" type="ORF">PXEA_LOCUS22846</name>
</gene>
<dbReference type="OrthoDB" id="1792at2759"/>
<sequence>MCADAARLAKFQCKLEKDNIVSPAICFRSDLVPTAADVSATGNVVPCADRNSALLLPEVVSPQSVEWLGQPVATTLTRLLTGRHDRLADQLRRDFHLSDRRFALASLLALGLAVRLSVEPAVTTANEELTKLVAMKKPPFTIEASPRPLVTVQLFNLFHLT</sequence>
<dbReference type="InterPro" id="IPR038132">
    <property type="entry name" value="Vps16_C_sf"/>
</dbReference>
<dbReference type="Gene3D" id="1.10.150.780">
    <property type="entry name" value="Vps16, C-terminal region"/>
    <property type="match status" value="1"/>
</dbReference>
<comment type="caution">
    <text evidence="1">The sequence shown here is derived from an EMBL/GenBank/DDBJ whole genome shotgun (WGS) entry which is preliminary data.</text>
</comment>
<protein>
    <submittedName>
        <fullName evidence="1">Uncharacterized protein</fullName>
    </submittedName>
</protein>
<evidence type="ECO:0000313" key="2">
    <source>
        <dbReference type="Proteomes" id="UP000784294"/>
    </source>
</evidence>
<dbReference type="EMBL" id="CAAALY010102860">
    <property type="protein sequence ID" value="VEL29406.1"/>
    <property type="molecule type" value="Genomic_DNA"/>
</dbReference>
<evidence type="ECO:0000313" key="1">
    <source>
        <dbReference type="EMBL" id="VEL29406.1"/>
    </source>
</evidence>
<dbReference type="Proteomes" id="UP000784294">
    <property type="component" value="Unassembled WGS sequence"/>
</dbReference>
<name>A0A448X6L9_9PLAT</name>